<dbReference type="Proteomes" id="UP000245133">
    <property type="component" value="Unassembled WGS sequence"/>
</dbReference>
<dbReference type="EMBL" id="BFBB01000008">
    <property type="protein sequence ID" value="GBF51774.1"/>
    <property type="molecule type" value="Genomic_DNA"/>
</dbReference>
<feature type="compositionally biased region" description="Low complexity" evidence="1">
    <location>
        <begin position="246"/>
        <end position="257"/>
    </location>
</feature>
<evidence type="ECO:0000313" key="2">
    <source>
        <dbReference type="EMBL" id="GBF51774.1"/>
    </source>
</evidence>
<evidence type="ECO:0000313" key="3">
    <source>
        <dbReference type="Proteomes" id="UP000245133"/>
    </source>
</evidence>
<dbReference type="AlphaFoldDB" id="A0A2P2E4J4"/>
<organism evidence="2 3">
    <name type="scientific">Leptospira ryugenii</name>
    <dbReference type="NCBI Taxonomy" id="1917863"/>
    <lineage>
        <taxon>Bacteria</taxon>
        <taxon>Pseudomonadati</taxon>
        <taxon>Spirochaetota</taxon>
        <taxon>Spirochaetia</taxon>
        <taxon>Leptospirales</taxon>
        <taxon>Leptospiraceae</taxon>
        <taxon>Leptospira</taxon>
    </lineage>
</organism>
<protein>
    <submittedName>
        <fullName evidence="2">Uncharacterized protein</fullName>
    </submittedName>
</protein>
<sequence>MKTLRIVFLLFFLSYPLMAGTWIEDSLGFAFEFPRGWNKAVLRNSETARIQFYKSNREAVLQLDVVRRTKEYDLDRFIEESIDLFLKRYTDLKVVREKMLEDQFPSFDESVFLVLHYHENKTLVTNRFLFHKKGNMYYVLQTKTPRNRYNQYAKDFDLIMKSFRMEPRIRTRWRNDSLAYLDPVRDEKAIQYISITIRPIESYPNQEGAPQQSSDQWLNSVEGFRNPFSADGDYPKTEPNNNGLISPPSTSPNTSEPGKNPNTEQSGPVLPPETDPL</sequence>
<comment type="caution">
    <text evidence="2">The sequence shown here is derived from an EMBL/GenBank/DDBJ whole genome shotgun (WGS) entry which is preliminary data.</text>
</comment>
<dbReference type="Gene3D" id="3.40.1000.10">
    <property type="entry name" value="Mog1/PsbP, alpha/beta/alpha sandwich"/>
    <property type="match status" value="1"/>
</dbReference>
<dbReference type="RefSeq" id="WP_108978076.1">
    <property type="nucleotide sequence ID" value="NZ_BFBB01000008.1"/>
</dbReference>
<proteinExistence type="predicted"/>
<keyword evidence="3" id="KW-1185">Reference proteome</keyword>
<name>A0A2P2E4J4_9LEPT</name>
<reference evidence="2 3" key="1">
    <citation type="submission" date="2018-02" db="EMBL/GenBank/DDBJ databases">
        <title>Novel Leptospira species isolated from soil and water in Japan.</title>
        <authorList>
            <person name="Nakao R."/>
            <person name="Masuzawa T."/>
        </authorList>
    </citation>
    <scope>NUCLEOTIDE SEQUENCE [LARGE SCALE GENOMIC DNA]</scope>
    <source>
        <strain evidence="2 3">YH101</strain>
    </source>
</reference>
<feature type="region of interest" description="Disordered" evidence="1">
    <location>
        <begin position="222"/>
        <end position="277"/>
    </location>
</feature>
<gene>
    <name evidence="2" type="ORF">LPTSP4_33120</name>
</gene>
<evidence type="ECO:0000256" key="1">
    <source>
        <dbReference type="SAM" id="MobiDB-lite"/>
    </source>
</evidence>
<accession>A0A2P2E4J4</accession>
<dbReference type="OrthoDB" id="338473at2"/>